<comment type="similarity">
    <text evidence="1">Belongs to the GTP cyclohydrolase I type 2/NIF3 family.</text>
</comment>
<feature type="binding site" evidence="4">
    <location>
        <position position="219"/>
    </location>
    <ligand>
        <name>a divalent metal cation</name>
        <dbReference type="ChEBI" id="CHEBI:60240"/>
        <label>1</label>
    </ligand>
</feature>
<feature type="binding site" evidence="4">
    <location>
        <position position="64"/>
    </location>
    <ligand>
        <name>a divalent metal cation</name>
        <dbReference type="ChEBI" id="CHEBI:60240"/>
        <label>2</label>
    </ligand>
</feature>
<dbReference type="GO" id="GO:0005737">
    <property type="term" value="C:cytoplasm"/>
    <property type="evidence" value="ECO:0007669"/>
    <property type="project" value="TreeGrafter"/>
</dbReference>
<keyword evidence="6" id="KW-1185">Reference proteome</keyword>
<dbReference type="PANTHER" id="PTHR13799">
    <property type="entry name" value="NGG1 INTERACTING FACTOR 3"/>
    <property type="match status" value="1"/>
</dbReference>
<dbReference type="NCBIfam" id="TIGR00486">
    <property type="entry name" value="YbgI_SA1388"/>
    <property type="match status" value="1"/>
</dbReference>
<evidence type="ECO:0000256" key="4">
    <source>
        <dbReference type="PIRSR" id="PIRSR602678-1"/>
    </source>
</evidence>
<evidence type="ECO:0000256" key="3">
    <source>
        <dbReference type="ARBA" id="ARBA00022723"/>
    </source>
</evidence>
<evidence type="ECO:0000313" key="5">
    <source>
        <dbReference type="EMBL" id="SEO74949.1"/>
    </source>
</evidence>
<protein>
    <recommendedName>
        <fullName evidence="2">GTP cyclohydrolase 1 type 2 homolog</fullName>
    </recommendedName>
</protein>
<dbReference type="PANTHER" id="PTHR13799:SF14">
    <property type="entry name" value="GTP CYCLOHYDROLASE 1 TYPE 2 HOMOLOG"/>
    <property type="match status" value="1"/>
</dbReference>
<name>A0A1H8S7E7_9GAMM</name>
<proteinExistence type="inferred from homology"/>
<evidence type="ECO:0000313" key="6">
    <source>
        <dbReference type="Proteomes" id="UP000199657"/>
    </source>
</evidence>
<dbReference type="Pfam" id="PF01784">
    <property type="entry name" value="DUF34_NIF3"/>
    <property type="match status" value="1"/>
</dbReference>
<dbReference type="EMBL" id="FOEG01000002">
    <property type="protein sequence ID" value="SEO74949.1"/>
    <property type="molecule type" value="Genomic_DNA"/>
</dbReference>
<dbReference type="Proteomes" id="UP000199657">
    <property type="component" value="Unassembled WGS sequence"/>
</dbReference>
<feature type="binding site" evidence="4">
    <location>
        <position position="101"/>
    </location>
    <ligand>
        <name>a divalent metal cation</name>
        <dbReference type="ChEBI" id="CHEBI:60240"/>
        <label>1</label>
    </ligand>
</feature>
<feature type="binding site" evidence="4">
    <location>
        <position position="63"/>
    </location>
    <ligand>
        <name>a divalent metal cation</name>
        <dbReference type="ChEBI" id="CHEBI:60240"/>
        <label>1</label>
    </ligand>
</feature>
<dbReference type="RefSeq" id="WP_091641639.1">
    <property type="nucleotide sequence ID" value="NZ_FOEG01000002.1"/>
</dbReference>
<reference evidence="5 6" key="1">
    <citation type="submission" date="2016-10" db="EMBL/GenBank/DDBJ databases">
        <authorList>
            <person name="de Groot N.N."/>
        </authorList>
    </citation>
    <scope>NUCLEOTIDE SEQUENCE [LARGE SCALE GENOMIC DNA]</scope>
    <source>
        <strain evidence="5 6">CGMCC 1.6291</strain>
    </source>
</reference>
<evidence type="ECO:0000256" key="2">
    <source>
        <dbReference type="ARBA" id="ARBA00022112"/>
    </source>
</evidence>
<sequence length="251" mass="27063">MEPEQLAAYADELLDAQAFQDYAPNGMQVRGRRPVRRLVSGVTASQALLEEAVRLDADAVLVHHGYFWKGESPCITGMKAERLRTLLTNDMSLFAYHLPLDAHAELGNNACLAADLGLTVTGTFETGTYRPLGMLGEPDEPVSLEAFAARVATALGRRPTVVQGGDHPVRRIAWCSGGAQGFIDHVATLGVDLYFSGEISEPTVHTARECGLHYLAAGHHATERGGVRALGEHLAARFGLDHHFIDIDSPA</sequence>
<evidence type="ECO:0000256" key="1">
    <source>
        <dbReference type="ARBA" id="ARBA00006964"/>
    </source>
</evidence>
<accession>A0A1H8S7E7</accession>
<dbReference type="OrthoDB" id="9800881at2"/>
<organism evidence="5 6">
    <name type="scientific">Aquisalimonas asiatica</name>
    <dbReference type="NCBI Taxonomy" id="406100"/>
    <lineage>
        <taxon>Bacteria</taxon>
        <taxon>Pseudomonadati</taxon>
        <taxon>Pseudomonadota</taxon>
        <taxon>Gammaproteobacteria</taxon>
        <taxon>Chromatiales</taxon>
        <taxon>Ectothiorhodospiraceae</taxon>
        <taxon>Aquisalimonas</taxon>
    </lineage>
</organism>
<dbReference type="Gene3D" id="3.40.1390.30">
    <property type="entry name" value="NIF3 (NGG1p interacting factor 3)-like"/>
    <property type="match status" value="2"/>
</dbReference>
<dbReference type="InterPro" id="IPR002678">
    <property type="entry name" value="DUF34/NIF3"/>
</dbReference>
<feature type="binding site" evidence="4">
    <location>
        <position position="223"/>
    </location>
    <ligand>
        <name>a divalent metal cation</name>
        <dbReference type="ChEBI" id="CHEBI:60240"/>
        <label>1</label>
    </ligand>
</feature>
<dbReference type="AlphaFoldDB" id="A0A1H8S7E7"/>
<dbReference type="FunFam" id="3.40.1390.30:FF:000002">
    <property type="entry name" value="Nif3-like dinuclear metal center protein"/>
    <property type="match status" value="1"/>
</dbReference>
<dbReference type="SUPFAM" id="SSF102705">
    <property type="entry name" value="NIF3 (NGG1p interacting factor 3)-like"/>
    <property type="match status" value="1"/>
</dbReference>
<keyword evidence="3 4" id="KW-0479">Metal-binding</keyword>
<dbReference type="GO" id="GO:0046872">
    <property type="term" value="F:metal ion binding"/>
    <property type="evidence" value="ECO:0007669"/>
    <property type="project" value="UniProtKB-KW"/>
</dbReference>
<dbReference type="STRING" id="406100.SAMN04488052_102592"/>
<gene>
    <name evidence="5" type="ORF">SAMN04488052_102592</name>
</gene>
<dbReference type="InterPro" id="IPR036069">
    <property type="entry name" value="DUF34/NIF3_sf"/>
</dbReference>